<dbReference type="CDD" id="cd03789">
    <property type="entry name" value="GT9_LPS_heptosyltransferase"/>
    <property type="match status" value="1"/>
</dbReference>
<organism evidence="3">
    <name type="scientific">Chlorobaculum parvum</name>
    <dbReference type="NCBI Taxonomy" id="274539"/>
    <lineage>
        <taxon>Bacteria</taxon>
        <taxon>Pseudomonadati</taxon>
        <taxon>Chlorobiota</taxon>
        <taxon>Chlorobiia</taxon>
        <taxon>Chlorobiales</taxon>
        <taxon>Chlorobiaceae</taxon>
        <taxon>Chlorobaculum</taxon>
    </lineage>
</organism>
<sequence>MVGVLVVTESGSPRSVLFVRLSAIGDIVLTTPVLAELHRALPQARIDFCTKAPFAPLLKSNPAVTSVVTPESLAPGASYDLVIDLQNNRRSRKLIRTLRAGKVTRYHKRNWKKLLLVQFKINVSDGYRSVVERYAEALGGLAPNVTAPCALYPSPEERAFAVEALGAGGPVLAVCFGANHFTKRYPLERFARIIEIVASETPARVLLLGGKEDESEASKLMTMLSESARGRVQSFAGKARLMQSAELLSGVDAVLTNDTGLMHIASAFGKKLFVIFGSSVKEFGFMPWGAEYELFETPGLKCRPCSHIGRASCPKGHFRCMTEIAPERIATLIVETLNKNSA</sequence>
<evidence type="ECO:0000313" key="3">
    <source>
        <dbReference type="EMBL" id="HHE31724.1"/>
    </source>
</evidence>
<dbReference type="InterPro" id="IPR002201">
    <property type="entry name" value="Glyco_trans_9"/>
</dbReference>
<dbReference type="GO" id="GO:0005829">
    <property type="term" value="C:cytosol"/>
    <property type="evidence" value="ECO:0007669"/>
    <property type="project" value="TreeGrafter"/>
</dbReference>
<dbReference type="Gene3D" id="3.40.50.2000">
    <property type="entry name" value="Glycogen Phosphorylase B"/>
    <property type="match status" value="2"/>
</dbReference>
<evidence type="ECO:0000256" key="1">
    <source>
        <dbReference type="ARBA" id="ARBA00022676"/>
    </source>
</evidence>
<dbReference type="PANTHER" id="PTHR30160">
    <property type="entry name" value="TETRAACYLDISACCHARIDE 4'-KINASE-RELATED"/>
    <property type="match status" value="1"/>
</dbReference>
<keyword evidence="2" id="KW-0808">Transferase</keyword>
<evidence type="ECO:0000256" key="2">
    <source>
        <dbReference type="ARBA" id="ARBA00022679"/>
    </source>
</evidence>
<dbReference type="GO" id="GO:0009244">
    <property type="term" value="P:lipopolysaccharide core region biosynthetic process"/>
    <property type="evidence" value="ECO:0007669"/>
    <property type="project" value="TreeGrafter"/>
</dbReference>
<proteinExistence type="predicted"/>
<dbReference type="Proteomes" id="UP000886058">
    <property type="component" value="Unassembled WGS sequence"/>
</dbReference>
<dbReference type="PANTHER" id="PTHR30160:SF1">
    <property type="entry name" value="LIPOPOLYSACCHARIDE 1,2-N-ACETYLGLUCOSAMINETRANSFERASE-RELATED"/>
    <property type="match status" value="1"/>
</dbReference>
<keyword evidence="1" id="KW-0328">Glycosyltransferase</keyword>
<dbReference type="Pfam" id="PF01075">
    <property type="entry name" value="Glyco_transf_9"/>
    <property type="match status" value="1"/>
</dbReference>
<dbReference type="InterPro" id="IPR051199">
    <property type="entry name" value="LPS_LOS_Heptosyltrfase"/>
</dbReference>
<dbReference type="AlphaFoldDB" id="A0A7C5HIX0"/>
<accession>A0A7C5HIX0</accession>
<dbReference type="GO" id="GO:0008713">
    <property type="term" value="F:ADP-heptose-lipopolysaccharide heptosyltransferase activity"/>
    <property type="evidence" value="ECO:0007669"/>
    <property type="project" value="TreeGrafter"/>
</dbReference>
<gene>
    <name evidence="3" type="ORF">ENL07_03615</name>
</gene>
<name>A0A7C5HIX0_9CHLB</name>
<dbReference type="SUPFAM" id="SSF53756">
    <property type="entry name" value="UDP-Glycosyltransferase/glycogen phosphorylase"/>
    <property type="match status" value="1"/>
</dbReference>
<reference evidence="3" key="1">
    <citation type="journal article" date="2020" name="mSystems">
        <title>Genome- and Community-Level Interaction Insights into Carbon Utilization and Element Cycling Functions of Hydrothermarchaeota in Hydrothermal Sediment.</title>
        <authorList>
            <person name="Zhou Z."/>
            <person name="Liu Y."/>
            <person name="Xu W."/>
            <person name="Pan J."/>
            <person name="Luo Z.H."/>
            <person name="Li M."/>
        </authorList>
    </citation>
    <scope>NUCLEOTIDE SEQUENCE [LARGE SCALE GENOMIC DNA]</scope>
    <source>
        <strain evidence="3">HyVt-633</strain>
    </source>
</reference>
<protein>
    <submittedName>
        <fullName evidence="3">Glycosyltransferase family 9 protein</fullName>
    </submittedName>
</protein>
<dbReference type="EMBL" id="DRSQ01000077">
    <property type="protein sequence ID" value="HHE31724.1"/>
    <property type="molecule type" value="Genomic_DNA"/>
</dbReference>
<comment type="caution">
    <text evidence="3">The sequence shown here is derived from an EMBL/GenBank/DDBJ whole genome shotgun (WGS) entry which is preliminary data.</text>
</comment>